<gene>
    <name evidence="1" type="ORF">HDF16_000129</name>
</gene>
<dbReference type="RefSeq" id="WP_184213166.1">
    <property type="nucleotide sequence ID" value="NZ_JACHIP010000001.1"/>
</dbReference>
<reference evidence="1 2" key="1">
    <citation type="submission" date="2020-08" db="EMBL/GenBank/DDBJ databases">
        <title>Genomic Encyclopedia of Type Strains, Phase IV (KMG-V): Genome sequencing to study the core and pangenomes of soil and plant-associated prokaryotes.</title>
        <authorList>
            <person name="Whitman W."/>
        </authorList>
    </citation>
    <scope>NUCLEOTIDE SEQUENCE [LARGE SCALE GENOMIC DNA]</scope>
    <source>
        <strain evidence="1 2">M8UP14</strain>
    </source>
</reference>
<name>A0A7W8E2T3_9BACT</name>
<organism evidence="1 2">
    <name type="scientific">Granulicella aggregans</name>
    <dbReference type="NCBI Taxonomy" id="474949"/>
    <lineage>
        <taxon>Bacteria</taxon>
        <taxon>Pseudomonadati</taxon>
        <taxon>Acidobacteriota</taxon>
        <taxon>Terriglobia</taxon>
        <taxon>Terriglobales</taxon>
        <taxon>Acidobacteriaceae</taxon>
        <taxon>Granulicella</taxon>
    </lineage>
</organism>
<dbReference type="AlphaFoldDB" id="A0A7W8E2T3"/>
<evidence type="ECO:0000313" key="1">
    <source>
        <dbReference type="EMBL" id="MBB5055460.1"/>
    </source>
</evidence>
<keyword evidence="2" id="KW-1185">Reference proteome</keyword>
<proteinExistence type="predicted"/>
<comment type="caution">
    <text evidence="1">The sequence shown here is derived from an EMBL/GenBank/DDBJ whole genome shotgun (WGS) entry which is preliminary data.</text>
</comment>
<accession>A0A7W8E2T3</accession>
<dbReference type="EMBL" id="JACHIP010000001">
    <property type="protein sequence ID" value="MBB5055460.1"/>
    <property type="molecule type" value="Genomic_DNA"/>
</dbReference>
<evidence type="ECO:0000313" key="2">
    <source>
        <dbReference type="Proteomes" id="UP000540989"/>
    </source>
</evidence>
<dbReference type="Proteomes" id="UP000540989">
    <property type="component" value="Unassembled WGS sequence"/>
</dbReference>
<protein>
    <submittedName>
        <fullName evidence="1">Uncharacterized protein</fullName>
    </submittedName>
</protein>
<sequence>MPANAENIPEVQEPSEAALEDNNIVDVGILQLRLPCRAFQIAYKVAETGELSLTTEFLLRLLRLADGLPETSISEFFGFTPDETQFVVDYVEGKGYTQRRNGRVSLTSGGRSLFVGSEEPALFEVTPKLERFDFDLVSYTPADTWNRLGEFENKLPELSIASHSAGENTSEHVLRAFKRYFQIFLQRKGGPKLDRRKLYTVDAVHADLRFSVLVPVTLSVRIDEPSFLEADLLSWKTGAELDDRGSVVESCVKFAKEITFRSDQISSASVDALQECAPLQMSGFVKGHVFDSGAFFRATMQQVGAFRIDRPTLRVVGQVWTNANRARLASALHYAKVQERTLPELLIWLKPATPYWGATTRLQDTIEAVNRTFMREGEDTNRTLRSVVIGTEDKRAANALKHVFGSVLHTRPQDLPGGLELLIVPGVLAYMAVHGPLGQKEGFPIPLGVMTFDLEAVKRAQIELSKILATAHSTQFYCDWLSDDVMSEVHNVLLGSPRIQSTI</sequence>